<keyword evidence="1" id="KW-0812">Transmembrane</keyword>
<dbReference type="Proteomes" id="UP000585665">
    <property type="component" value="Unassembled WGS sequence"/>
</dbReference>
<keyword evidence="1" id="KW-1133">Transmembrane helix</keyword>
<name>A0A850PCL0_9PROT</name>
<dbReference type="AlphaFoldDB" id="A0A850PCL0"/>
<sequence length="165" mass="18207">MLPPTSNLNEADGAGTVTVLPVRAPLDLPDAALFLGVTPLRLRFLRRLGRGPRVSRPGGGRAAYWQHDLEAYRAQLYRRAGISDSEMRRRLAAVRPQPGPVYPRAPLARAFPVDPFMDMASRDEIVAHLSVIGLRAAILVGLAIVILSHTPVFWRFLRHGPYGDL</sequence>
<protein>
    <submittedName>
        <fullName evidence="2">Uncharacterized protein</fullName>
    </submittedName>
</protein>
<keyword evidence="1" id="KW-0472">Membrane</keyword>
<comment type="caution">
    <text evidence="2">The sequence shown here is derived from an EMBL/GenBank/DDBJ whole genome shotgun (WGS) entry which is preliminary data.</text>
</comment>
<evidence type="ECO:0000313" key="2">
    <source>
        <dbReference type="EMBL" id="NVN41874.1"/>
    </source>
</evidence>
<reference evidence="2 3" key="1">
    <citation type="submission" date="2020-06" db="EMBL/GenBank/DDBJ databases">
        <title>Description of novel acetic acid bacteria.</title>
        <authorList>
            <person name="Sombolestani A."/>
        </authorList>
    </citation>
    <scope>NUCLEOTIDE SEQUENCE [LARGE SCALE GENOMIC DNA]</scope>
    <source>
        <strain evidence="2 3">LMG 27010</strain>
    </source>
</reference>
<gene>
    <name evidence="2" type="ORF">HUK82_15100</name>
</gene>
<evidence type="ECO:0000313" key="3">
    <source>
        <dbReference type="Proteomes" id="UP000585665"/>
    </source>
</evidence>
<proteinExistence type="predicted"/>
<organism evidence="2 3">
    <name type="scientific">Ameyamaea chiangmaiensis</name>
    <dbReference type="NCBI Taxonomy" id="442969"/>
    <lineage>
        <taxon>Bacteria</taxon>
        <taxon>Pseudomonadati</taxon>
        <taxon>Pseudomonadota</taxon>
        <taxon>Alphaproteobacteria</taxon>
        <taxon>Acetobacterales</taxon>
        <taxon>Acetobacteraceae</taxon>
        <taxon>Ameyamaea</taxon>
    </lineage>
</organism>
<dbReference type="RefSeq" id="WP_176614734.1">
    <property type="nucleotide sequence ID" value="NZ_JABXXR010000203.1"/>
</dbReference>
<evidence type="ECO:0000256" key="1">
    <source>
        <dbReference type="SAM" id="Phobius"/>
    </source>
</evidence>
<keyword evidence="3" id="KW-1185">Reference proteome</keyword>
<dbReference type="EMBL" id="JABXXR010000203">
    <property type="protein sequence ID" value="NVN41874.1"/>
    <property type="molecule type" value="Genomic_DNA"/>
</dbReference>
<accession>A0A850PCL0</accession>
<feature type="transmembrane region" description="Helical" evidence="1">
    <location>
        <begin position="125"/>
        <end position="147"/>
    </location>
</feature>